<dbReference type="SUPFAM" id="SSF51182">
    <property type="entry name" value="RmlC-like cupins"/>
    <property type="match status" value="1"/>
</dbReference>
<sequence length="121" mass="13069">MAGMKRMSLDSPEEVRPFEGGKGQVALVNLDAGGVGRGVFEPGWRWSEHVKPIAGTDSCQASHAGYVISGRMRIEMDDGQAEEFGAGDVMICPPGHDAWVLGDVACVVVDWQGFTDYAKRR</sequence>
<name>A0A0D0NW24_KITGR</name>
<dbReference type="Gene3D" id="2.60.120.10">
    <property type="entry name" value="Jelly Rolls"/>
    <property type="match status" value="1"/>
</dbReference>
<organism evidence="2 3">
    <name type="scientific">Kitasatospora griseola</name>
    <name type="common">Streptomyces griseolosporeus</name>
    <dbReference type="NCBI Taxonomy" id="2064"/>
    <lineage>
        <taxon>Bacteria</taxon>
        <taxon>Bacillati</taxon>
        <taxon>Actinomycetota</taxon>
        <taxon>Actinomycetes</taxon>
        <taxon>Kitasatosporales</taxon>
        <taxon>Streptomycetaceae</taxon>
        <taxon>Kitasatospora</taxon>
    </lineage>
</organism>
<reference evidence="2 3" key="1">
    <citation type="submission" date="2015-02" db="EMBL/GenBank/DDBJ databases">
        <title>Draft genome sequence of Kitasatospora griseola MF730-N6, a bafilomycin, terpentecin and satosporin producer.</title>
        <authorList>
            <person name="Arens J.C."/>
            <person name="Haltli B."/>
            <person name="Kerr R.G."/>
        </authorList>
    </citation>
    <scope>NUCLEOTIDE SEQUENCE [LARGE SCALE GENOMIC DNA]</scope>
    <source>
        <strain evidence="2 3">MF730-N6</strain>
    </source>
</reference>
<dbReference type="CDD" id="cd06990">
    <property type="entry name" value="cupin_DUF861"/>
    <property type="match status" value="1"/>
</dbReference>
<accession>A0A0D0NW24</accession>
<comment type="caution">
    <text evidence="2">The sequence shown here is derived from an EMBL/GenBank/DDBJ whole genome shotgun (WGS) entry which is preliminary data.</text>
</comment>
<evidence type="ECO:0000313" key="3">
    <source>
        <dbReference type="Proteomes" id="UP000032066"/>
    </source>
</evidence>
<dbReference type="InterPro" id="IPR014710">
    <property type="entry name" value="RmlC-like_jellyroll"/>
</dbReference>
<evidence type="ECO:0000313" key="2">
    <source>
        <dbReference type="EMBL" id="KIQ63436.1"/>
    </source>
</evidence>
<dbReference type="AlphaFoldDB" id="A0A0D0NW24"/>
<dbReference type="OrthoDB" id="161242at2"/>
<dbReference type="Proteomes" id="UP000032066">
    <property type="component" value="Unassembled WGS sequence"/>
</dbReference>
<keyword evidence="3" id="KW-1185">Reference proteome</keyword>
<dbReference type="PATRIC" id="fig|2064.6.peg.6935"/>
<evidence type="ECO:0000259" key="1">
    <source>
        <dbReference type="Pfam" id="PF05899"/>
    </source>
</evidence>
<proteinExistence type="predicted"/>
<dbReference type="RefSeq" id="WP_043915799.1">
    <property type="nucleotide sequence ID" value="NZ_JXZB01000004.1"/>
</dbReference>
<protein>
    <submittedName>
        <fullName evidence="2">Cupin</fullName>
    </submittedName>
</protein>
<gene>
    <name evidence="2" type="ORF">TR51_32780</name>
</gene>
<dbReference type="InterPro" id="IPR008579">
    <property type="entry name" value="UGlyAH_Cupin_dom"/>
</dbReference>
<dbReference type="InterPro" id="IPR011051">
    <property type="entry name" value="RmlC_Cupin_sf"/>
</dbReference>
<feature type="domain" description="(S)-ureidoglycine aminohydrolase cupin" evidence="1">
    <location>
        <begin position="66"/>
        <end position="96"/>
    </location>
</feature>
<dbReference type="EMBL" id="JXZB01000004">
    <property type="protein sequence ID" value="KIQ63436.1"/>
    <property type="molecule type" value="Genomic_DNA"/>
</dbReference>
<dbReference type="STRING" id="2064.TR51_32780"/>
<dbReference type="Pfam" id="PF05899">
    <property type="entry name" value="Cupin_3"/>
    <property type="match status" value="1"/>
</dbReference>